<dbReference type="Proteomes" id="UP000215914">
    <property type="component" value="Unassembled WGS sequence"/>
</dbReference>
<organism evidence="2 3">
    <name type="scientific">Helianthus annuus</name>
    <name type="common">Common sunflower</name>
    <dbReference type="NCBI Taxonomy" id="4232"/>
    <lineage>
        <taxon>Eukaryota</taxon>
        <taxon>Viridiplantae</taxon>
        <taxon>Streptophyta</taxon>
        <taxon>Embryophyta</taxon>
        <taxon>Tracheophyta</taxon>
        <taxon>Spermatophyta</taxon>
        <taxon>Magnoliopsida</taxon>
        <taxon>eudicotyledons</taxon>
        <taxon>Gunneridae</taxon>
        <taxon>Pentapetalae</taxon>
        <taxon>asterids</taxon>
        <taxon>campanulids</taxon>
        <taxon>Asterales</taxon>
        <taxon>Asteraceae</taxon>
        <taxon>Asteroideae</taxon>
        <taxon>Heliantheae alliance</taxon>
        <taxon>Heliantheae</taxon>
        <taxon>Helianthus</taxon>
    </lineage>
</organism>
<protein>
    <submittedName>
        <fullName evidence="2">Uncharacterized protein</fullName>
    </submittedName>
</protein>
<keyword evidence="3" id="KW-1185">Reference proteome</keyword>
<proteinExistence type="predicted"/>
<evidence type="ECO:0000256" key="1">
    <source>
        <dbReference type="SAM" id="MobiDB-lite"/>
    </source>
</evidence>
<sequence length="58" mass="6637">MNEDPSPQRTQRRDKRQATSSEGSSHYKKSGCLPTHNLPTHVNVWVNTYTFFICVGND</sequence>
<reference evidence="2" key="1">
    <citation type="journal article" date="2017" name="Nature">
        <title>The sunflower genome provides insights into oil metabolism, flowering and Asterid evolution.</title>
        <authorList>
            <person name="Badouin H."/>
            <person name="Gouzy J."/>
            <person name="Grassa C.J."/>
            <person name="Murat F."/>
            <person name="Staton S.E."/>
            <person name="Cottret L."/>
            <person name="Lelandais-Briere C."/>
            <person name="Owens G.L."/>
            <person name="Carrere S."/>
            <person name="Mayjonade B."/>
            <person name="Legrand L."/>
            <person name="Gill N."/>
            <person name="Kane N.C."/>
            <person name="Bowers J.E."/>
            <person name="Hubner S."/>
            <person name="Bellec A."/>
            <person name="Berard A."/>
            <person name="Berges H."/>
            <person name="Blanchet N."/>
            <person name="Boniface M.C."/>
            <person name="Brunel D."/>
            <person name="Catrice O."/>
            <person name="Chaidir N."/>
            <person name="Claudel C."/>
            <person name="Donnadieu C."/>
            <person name="Faraut T."/>
            <person name="Fievet G."/>
            <person name="Helmstetter N."/>
            <person name="King M."/>
            <person name="Knapp S.J."/>
            <person name="Lai Z."/>
            <person name="Le Paslier M.C."/>
            <person name="Lippi Y."/>
            <person name="Lorenzon L."/>
            <person name="Mandel J.R."/>
            <person name="Marage G."/>
            <person name="Marchand G."/>
            <person name="Marquand E."/>
            <person name="Bret-Mestries E."/>
            <person name="Morien E."/>
            <person name="Nambeesan S."/>
            <person name="Nguyen T."/>
            <person name="Pegot-Espagnet P."/>
            <person name="Pouilly N."/>
            <person name="Raftis F."/>
            <person name="Sallet E."/>
            <person name="Schiex T."/>
            <person name="Thomas J."/>
            <person name="Vandecasteele C."/>
            <person name="Vares D."/>
            <person name="Vear F."/>
            <person name="Vautrin S."/>
            <person name="Crespi M."/>
            <person name="Mangin B."/>
            <person name="Burke J.M."/>
            <person name="Salse J."/>
            <person name="Munos S."/>
            <person name="Vincourt P."/>
            <person name="Rieseberg L.H."/>
            <person name="Langlade N.B."/>
        </authorList>
    </citation>
    <scope>NUCLEOTIDE SEQUENCE</scope>
    <source>
        <tissue evidence="2">Leaves</tissue>
    </source>
</reference>
<accession>A0A9K3NWA7</accession>
<dbReference type="EMBL" id="MNCJ02000318">
    <property type="protein sequence ID" value="KAF5815692.1"/>
    <property type="molecule type" value="Genomic_DNA"/>
</dbReference>
<dbReference type="Gramene" id="mRNA:HanXRQr2_Chr03g0125881">
    <property type="protein sequence ID" value="CDS:HanXRQr2_Chr03g0125881.1"/>
    <property type="gene ID" value="HanXRQr2_Chr03g0125881"/>
</dbReference>
<feature type="region of interest" description="Disordered" evidence="1">
    <location>
        <begin position="1"/>
        <end position="38"/>
    </location>
</feature>
<reference evidence="2" key="2">
    <citation type="submission" date="2020-06" db="EMBL/GenBank/DDBJ databases">
        <title>Helianthus annuus Genome sequencing and assembly Release 2.</title>
        <authorList>
            <person name="Gouzy J."/>
            <person name="Langlade N."/>
            <person name="Munos S."/>
        </authorList>
    </citation>
    <scope>NUCLEOTIDE SEQUENCE</scope>
    <source>
        <tissue evidence="2">Leaves</tissue>
    </source>
</reference>
<evidence type="ECO:0000313" key="3">
    <source>
        <dbReference type="Proteomes" id="UP000215914"/>
    </source>
</evidence>
<name>A0A9K3NWA7_HELAN</name>
<dbReference type="AlphaFoldDB" id="A0A9K3NWA7"/>
<comment type="caution">
    <text evidence="2">The sequence shown here is derived from an EMBL/GenBank/DDBJ whole genome shotgun (WGS) entry which is preliminary data.</text>
</comment>
<evidence type="ECO:0000313" key="2">
    <source>
        <dbReference type="EMBL" id="KAF5815692.1"/>
    </source>
</evidence>
<gene>
    <name evidence="2" type="ORF">HanXRQr2_Chr03g0125881</name>
</gene>